<feature type="compositionally biased region" description="Basic and acidic residues" evidence="1">
    <location>
        <begin position="18"/>
        <end position="28"/>
    </location>
</feature>
<organism evidence="3 4">
    <name type="scientific">Pelosinus propionicus DSM 13327</name>
    <dbReference type="NCBI Taxonomy" id="1123291"/>
    <lineage>
        <taxon>Bacteria</taxon>
        <taxon>Bacillati</taxon>
        <taxon>Bacillota</taxon>
        <taxon>Negativicutes</taxon>
        <taxon>Selenomonadales</taxon>
        <taxon>Sporomusaceae</taxon>
        <taxon>Pelosinus</taxon>
    </lineage>
</organism>
<gene>
    <name evidence="3" type="ORF">SAMN04490355_10569</name>
</gene>
<evidence type="ECO:0000256" key="1">
    <source>
        <dbReference type="SAM" id="MobiDB-lite"/>
    </source>
</evidence>
<keyword evidence="4" id="KW-1185">Reference proteome</keyword>
<protein>
    <recommendedName>
        <fullName evidence="2">Putative tail fiber protein gp53-like C-terminal domain-containing protein</fullName>
    </recommendedName>
</protein>
<sequence length="545" mass="58739">MSYPDDLEWNQPGVEPTQAKKDEGWKPEEKPPAEYFNWFFNRTSQAVKYLKGESEKSIDDDRIGNRTISDTVTATAGAGSLTNLLSKLGNMIKQITGKSAWYTAPATTLEAANTHINATSGAHTASAISSVATGDVAATNVQAAIAELASEKAALSSFDYSTEITATDWNTLIKNGKYYVIGASALAINGPLPAGDANHIFYLNVINGTSTRTNYVSQHATSAVTGNIYTRKNQGGTWSAWKEIPTTDTSFTKSSTTPTNRDLNNFTIADSYWHFDTGSGAVLNTPYGTLANASGQVGMVRNHGGSSARIVQYFDLYYSSGNANPLTAWRRTYNGDSGTWSAWQQVATANMITDYGIGTYNSGVHTADLLDKSGLYYCNNTGGALPGGISDCTILHNAYDGNHATQLAIEYNSSTTPRMWFRTKKSGVWNPWKQIATTDETTVAATAYDSAHLFSGNGYQKLSNGLILQWGRYVNTVGNATIAVTLPITFPNAFLVPSATLRGSNYYTGNSSCYADIISSSQIRLTIDEDSAGPSSDIFYFAIGY</sequence>
<dbReference type="EMBL" id="FOTS01000056">
    <property type="protein sequence ID" value="SFM21548.1"/>
    <property type="molecule type" value="Genomic_DNA"/>
</dbReference>
<dbReference type="CDD" id="cd19958">
    <property type="entry name" value="pyocin_knob"/>
    <property type="match status" value="3"/>
</dbReference>
<reference evidence="4" key="1">
    <citation type="submission" date="2016-10" db="EMBL/GenBank/DDBJ databases">
        <authorList>
            <person name="Varghese N."/>
            <person name="Submissions S."/>
        </authorList>
    </citation>
    <scope>NUCLEOTIDE SEQUENCE [LARGE SCALE GENOMIC DNA]</scope>
    <source>
        <strain evidence="4">DSM 13327</strain>
    </source>
</reference>
<name>A0A1I4P1B9_9FIRM</name>
<feature type="domain" description="Putative tail fiber protein gp53-like C-terminal" evidence="2">
    <location>
        <begin position="461"/>
        <end position="545"/>
    </location>
</feature>
<evidence type="ECO:0000259" key="2">
    <source>
        <dbReference type="Pfam" id="PF21882"/>
    </source>
</evidence>
<accession>A0A1I4P1B9</accession>
<dbReference type="Pfam" id="PF21882">
    <property type="entry name" value="Gp53-like_C"/>
    <property type="match status" value="1"/>
</dbReference>
<proteinExistence type="predicted"/>
<feature type="region of interest" description="Disordered" evidence="1">
    <location>
        <begin position="1"/>
        <end position="28"/>
    </location>
</feature>
<dbReference type="Proteomes" id="UP000199520">
    <property type="component" value="Unassembled WGS sequence"/>
</dbReference>
<evidence type="ECO:0000313" key="4">
    <source>
        <dbReference type="Proteomes" id="UP000199520"/>
    </source>
</evidence>
<dbReference type="InterPro" id="IPR054075">
    <property type="entry name" value="Gp53-like_C"/>
</dbReference>
<dbReference type="AlphaFoldDB" id="A0A1I4P1B9"/>
<evidence type="ECO:0000313" key="3">
    <source>
        <dbReference type="EMBL" id="SFM21548.1"/>
    </source>
</evidence>
<dbReference type="STRING" id="1123291.SAMN04490355_10569"/>
<dbReference type="RefSeq" id="WP_090942710.1">
    <property type="nucleotide sequence ID" value="NZ_FOTS01000056.1"/>
</dbReference>
<dbReference type="OrthoDB" id="1683834at2"/>
<dbReference type="Gene3D" id="2.60.40.3940">
    <property type="match status" value="1"/>
</dbReference>